<dbReference type="InterPro" id="IPR000086">
    <property type="entry name" value="NUDIX_hydrolase_dom"/>
</dbReference>
<dbReference type="PRINTS" id="PR00502">
    <property type="entry name" value="NUDIXFAMILY"/>
</dbReference>
<proteinExistence type="inferred from homology"/>
<evidence type="ECO:0000313" key="4">
    <source>
        <dbReference type="EMBL" id="VVT53663.1"/>
    </source>
</evidence>
<dbReference type="Proteomes" id="UP000398389">
    <property type="component" value="Unassembled WGS sequence"/>
</dbReference>
<evidence type="ECO:0000256" key="2">
    <source>
        <dbReference type="RuleBase" id="RU003476"/>
    </source>
</evidence>
<dbReference type="PROSITE" id="PS51462">
    <property type="entry name" value="NUDIX"/>
    <property type="match status" value="1"/>
</dbReference>
<dbReference type="GO" id="GO:0047631">
    <property type="term" value="F:ADP-ribose diphosphatase activity"/>
    <property type="evidence" value="ECO:0007669"/>
    <property type="project" value="TreeGrafter"/>
</dbReference>
<gene>
    <name evidence="4" type="ORF">SAPINGB_P003687</name>
</gene>
<name>A0A5E8BQQ4_9ASCO</name>
<dbReference type="OrthoDB" id="10249920at2759"/>
<dbReference type="PANTHER" id="PTHR11839:SF1">
    <property type="entry name" value="ADP-SUGAR PYROPHOSPHATASE"/>
    <property type="match status" value="1"/>
</dbReference>
<dbReference type="RefSeq" id="XP_031854294.1">
    <property type="nucleotide sequence ID" value="XM_031998403.1"/>
</dbReference>
<dbReference type="InterPro" id="IPR015797">
    <property type="entry name" value="NUDIX_hydrolase-like_dom_sf"/>
</dbReference>
<evidence type="ECO:0000313" key="5">
    <source>
        <dbReference type="Proteomes" id="UP000398389"/>
    </source>
</evidence>
<evidence type="ECO:0000256" key="1">
    <source>
        <dbReference type="ARBA" id="ARBA00022801"/>
    </source>
</evidence>
<reference evidence="4 5" key="1">
    <citation type="submission" date="2019-09" db="EMBL/GenBank/DDBJ databases">
        <authorList>
            <person name="Brejova B."/>
        </authorList>
    </citation>
    <scope>NUCLEOTIDE SEQUENCE [LARGE SCALE GENOMIC DNA]</scope>
</reference>
<comment type="similarity">
    <text evidence="2">Belongs to the Nudix hydrolase family.</text>
</comment>
<dbReference type="CDD" id="cd18888">
    <property type="entry name" value="NUDIX_ADPRase_Nudt5"/>
    <property type="match status" value="1"/>
</dbReference>
<dbReference type="GO" id="GO:0005634">
    <property type="term" value="C:nucleus"/>
    <property type="evidence" value="ECO:0007669"/>
    <property type="project" value="TreeGrafter"/>
</dbReference>
<dbReference type="GO" id="GO:0019693">
    <property type="term" value="P:ribose phosphate metabolic process"/>
    <property type="evidence" value="ECO:0007669"/>
    <property type="project" value="TreeGrafter"/>
</dbReference>
<dbReference type="Pfam" id="PF00293">
    <property type="entry name" value="NUDIX"/>
    <property type="match status" value="1"/>
</dbReference>
<dbReference type="GO" id="GO:0005829">
    <property type="term" value="C:cytosol"/>
    <property type="evidence" value="ECO:0007669"/>
    <property type="project" value="TreeGrafter"/>
</dbReference>
<keyword evidence="1 2" id="KW-0378">Hydrolase</keyword>
<dbReference type="InterPro" id="IPR020084">
    <property type="entry name" value="NUDIX_hydrolase_CS"/>
</dbReference>
<keyword evidence="5" id="KW-1185">Reference proteome</keyword>
<dbReference type="InterPro" id="IPR020476">
    <property type="entry name" value="Nudix_hydrolase"/>
</dbReference>
<dbReference type="PROSITE" id="PS00893">
    <property type="entry name" value="NUDIX_BOX"/>
    <property type="match status" value="1"/>
</dbReference>
<organism evidence="4 5">
    <name type="scientific">Magnusiomyces paraingens</name>
    <dbReference type="NCBI Taxonomy" id="2606893"/>
    <lineage>
        <taxon>Eukaryota</taxon>
        <taxon>Fungi</taxon>
        <taxon>Dikarya</taxon>
        <taxon>Ascomycota</taxon>
        <taxon>Saccharomycotina</taxon>
        <taxon>Dipodascomycetes</taxon>
        <taxon>Dipodascales</taxon>
        <taxon>Dipodascaceae</taxon>
        <taxon>Magnusiomyces</taxon>
    </lineage>
</organism>
<dbReference type="PANTHER" id="PTHR11839">
    <property type="entry name" value="UDP/ADP-SUGAR PYROPHOSPHATASE"/>
    <property type="match status" value="1"/>
</dbReference>
<protein>
    <recommendedName>
        <fullName evidence="3">Nudix hydrolase domain-containing protein</fullName>
    </recommendedName>
</protein>
<sequence length="212" mass="23544">MPPKINFSKAAITKIEPLTSEAARWVQIQKIHFNDASGKPRDWEFASRTTRVPGSDCDGVGILAVLKKPSGPELLLQKQFRPPVGGVCIEVPAGLLDPGETLEQCAVRELFEETGYIGKATRSSPLMFSDPGFCNTNMKLITVDIDLDDPRNQNPQSKPEEGEFIETFTVPLKEFSETLRKLESEGFKLDARVQNVADGFDLARQYGLFLNK</sequence>
<dbReference type="EMBL" id="CABVLU010000003">
    <property type="protein sequence ID" value="VVT53663.1"/>
    <property type="molecule type" value="Genomic_DNA"/>
</dbReference>
<accession>A0A5E8BQQ4</accession>
<feature type="domain" description="Nudix hydrolase" evidence="3">
    <location>
        <begin position="55"/>
        <end position="195"/>
    </location>
</feature>
<dbReference type="GeneID" id="43582503"/>
<dbReference type="SUPFAM" id="SSF55811">
    <property type="entry name" value="Nudix"/>
    <property type="match status" value="1"/>
</dbReference>
<dbReference type="AlphaFoldDB" id="A0A5E8BQQ4"/>
<evidence type="ECO:0000259" key="3">
    <source>
        <dbReference type="PROSITE" id="PS51462"/>
    </source>
</evidence>
<dbReference type="GO" id="GO:0006753">
    <property type="term" value="P:nucleoside phosphate metabolic process"/>
    <property type="evidence" value="ECO:0007669"/>
    <property type="project" value="TreeGrafter"/>
</dbReference>
<dbReference type="Gene3D" id="3.90.79.10">
    <property type="entry name" value="Nucleoside Triphosphate Pyrophosphohydrolase"/>
    <property type="match status" value="1"/>
</dbReference>
<dbReference type="FunFam" id="3.90.79.10:FF:000016">
    <property type="entry name" value="ADP-sugar pyrophosphatase isoform X1"/>
    <property type="match status" value="1"/>
</dbReference>